<dbReference type="EMBL" id="JAHRIP010015984">
    <property type="protein sequence ID" value="MEQ2286007.1"/>
    <property type="molecule type" value="Genomic_DNA"/>
</dbReference>
<sequence length="89" mass="10129">MQGDMKSVGSLMMQEASSVPAVLHSVLTDCQVFRVEETQDLLLFFRTVRTFSERFDDRTRTFQHFQVSEATVKLKPAGSALWSCLLPMI</sequence>
<reference evidence="1 2" key="1">
    <citation type="submission" date="2021-06" db="EMBL/GenBank/DDBJ databases">
        <authorList>
            <person name="Palmer J.M."/>
        </authorList>
    </citation>
    <scope>NUCLEOTIDE SEQUENCE [LARGE SCALE GENOMIC DNA]</scope>
    <source>
        <strain evidence="1 2">AS_MEX2019</strain>
        <tissue evidence="1">Muscle</tissue>
    </source>
</reference>
<dbReference type="Proteomes" id="UP001469553">
    <property type="component" value="Unassembled WGS sequence"/>
</dbReference>
<dbReference type="InterPro" id="IPR027801">
    <property type="entry name" value="CENP-P"/>
</dbReference>
<proteinExistence type="predicted"/>
<accession>A0ABV0XX86</accession>
<dbReference type="Pfam" id="PF13096">
    <property type="entry name" value="CENP-P"/>
    <property type="match status" value="1"/>
</dbReference>
<organism evidence="1 2">
    <name type="scientific">Ameca splendens</name>
    <dbReference type="NCBI Taxonomy" id="208324"/>
    <lineage>
        <taxon>Eukaryota</taxon>
        <taxon>Metazoa</taxon>
        <taxon>Chordata</taxon>
        <taxon>Craniata</taxon>
        <taxon>Vertebrata</taxon>
        <taxon>Euteleostomi</taxon>
        <taxon>Actinopterygii</taxon>
        <taxon>Neopterygii</taxon>
        <taxon>Teleostei</taxon>
        <taxon>Neoteleostei</taxon>
        <taxon>Acanthomorphata</taxon>
        <taxon>Ovalentaria</taxon>
        <taxon>Atherinomorphae</taxon>
        <taxon>Cyprinodontiformes</taxon>
        <taxon>Goodeidae</taxon>
        <taxon>Ameca</taxon>
    </lineage>
</organism>
<gene>
    <name evidence="1" type="ORF">AMECASPLE_037788</name>
</gene>
<protein>
    <submittedName>
        <fullName evidence="1">Uncharacterized protein</fullName>
    </submittedName>
</protein>
<keyword evidence="2" id="KW-1185">Reference proteome</keyword>
<comment type="caution">
    <text evidence="1">The sequence shown here is derived from an EMBL/GenBank/DDBJ whole genome shotgun (WGS) entry which is preliminary data.</text>
</comment>
<name>A0ABV0XX86_9TELE</name>
<evidence type="ECO:0000313" key="2">
    <source>
        <dbReference type="Proteomes" id="UP001469553"/>
    </source>
</evidence>
<evidence type="ECO:0000313" key="1">
    <source>
        <dbReference type="EMBL" id="MEQ2286007.1"/>
    </source>
</evidence>